<evidence type="ECO:0000313" key="2">
    <source>
        <dbReference type="Proteomes" id="UP000095042"/>
    </source>
</evidence>
<gene>
    <name evidence="1" type="ORF">AUC71_02710</name>
</gene>
<evidence type="ECO:0000313" key="1">
    <source>
        <dbReference type="EMBL" id="ODS02039.1"/>
    </source>
</evidence>
<reference evidence="1 2" key="1">
    <citation type="journal article" date="2016" name="Environ. Microbiol.">
        <title>New Methyloceanibacter diversity from North Sea sediments includes methanotroph containing solely the soluble methane monooxygenase.</title>
        <authorList>
            <person name="Vekeman B."/>
            <person name="Kerckhof F.M."/>
            <person name="Cremers G."/>
            <person name="de Vos P."/>
            <person name="Vandamme P."/>
            <person name="Boon N."/>
            <person name="Op den Camp H.J."/>
            <person name="Heylen K."/>
        </authorList>
    </citation>
    <scope>NUCLEOTIDE SEQUENCE [LARGE SCALE GENOMIC DNA]</scope>
    <source>
        <strain evidence="1 2">R-67177</strain>
    </source>
</reference>
<dbReference type="Proteomes" id="UP000095042">
    <property type="component" value="Unassembled WGS sequence"/>
</dbReference>
<organism evidence="1 2">
    <name type="scientific">Methyloceanibacter marginalis</name>
    <dbReference type="NCBI Taxonomy" id="1774971"/>
    <lineage>
        <taxon>Bacteria</taxon>
        <taxon>Pseudomonadati</taxon>
        <taxon>Pseudomonadota</taxon>
        <taxon>Alphaproteobacteria</taxon>
        <taxon>Hyphomicrobiales</taxon>
        <taxon>Hyphomicrobiaceae</taxon>
        <taxon>Methyloceanibacter</taxon>
    </lineage>
</organism>
<comment type="caution">
    <text evidence="1">The sequence shown here is derived from an EMBL/GenBank/DDBJ whole genome shotgun (WGS) entry which is preliminary data.</text>
</comment>
<name>A0A1E3W899_9HYPH</name>
<proteinExistence type="predicted"/>
<sequence>MLRSILALAVLGAIAGCWYWLGRPLPLPPSPLGQGEKLGCVSYTPFHGDQTPFAEDQIIPDRQIAEDMERLSRTTSCIRTYSAAKEHGRVARSPASTA</sequence>
<keyword evidence="2" id="KW-1185">Reference proteome</keyword>
<dbReference type="EMBL" id="LPWD01000420">
    <property type="protein sequence ID" value="ODS02039.1"/>
    <property type="molecule type" value="Genomic_DNA"/>
</dbReference>
<accession>A0A1E3W899</accession>
<dbReference type="RefSeq" id="WP_069624779.1">
    <property type="nucleotide sequence ID" value="NZ_LPWD01000420.1"/>
</dbReference>
<dbReference type="PROSITE" id="PS51257">
    <property type="entry name" value="PROKAR_LIPOPROTEIN"/>
    <property type="match status" value="1"/>
</dbReference>
<dbReference type="AlphaFoldDB" id="A0A1E3W899"/>
<protein>
    <submittedName>
        <fullName evidence="1">Uncharacterized protein</fullName>
    </submittedName>
</protein>